<proteinExistence type="predicted"/>
<keyword evidence="2" id="KW-1185">Reference proteome</keyword>
<gene>
    <name evidence="1" type="ORF">CV103_10875</name>
</gene>
<evidence type="ECO:0000313" key="2">
    <source>
        <dbReference type="Proteomes" id="UP000241206"/>
    </source>
</evidence>
<reference evidence="1 2" key="1">
    <citation type="submission" date="2017-11" db="EMBL/GenBank/DDBJ databases">
        <title>Sphingomonas oleivorans sp. nov., isolated from oil-contaminated soil.</title>
        <authorList>
            <person name="Wang L."/>
            <person name="Chen L."/>
        </authorList>
    </citation>
    <scope>NUCLEOTIDE SEQUENCE [LARGE SCALE GENOMIC DNA]</scope>
    <source>
        <strain evidence="1 2">K101</strain>
    </source>
</reference>
<comment type="caution">
    <text evidence="1">The sequence shown here is derived from an EMBL/GenBank/DDBJ whole genome shotgun (WGS) entry which is preliminary data.</text>
</comment>
<evidence type="ECO:0000313" key="1">
    <source>
        <dbReference type="EMBL" id="PTD21172.1"/>
    </source>
</evidence>
<dbReference type="EMBL" id="PHHF01000044">
    <property type="protein sequence ID" value="PTD21172.1"/>
    <property type="molecule type" value="Genomic_DNA"/>
</dbReference>
<sequence>MRIVQTGALPAASGAGFRLDQAGDLGDTVAGCLAGMGFRADDAHPAYLAQVAFSDRSAGTNLFIHEAATPDAGAEAVNGRWADAPSRDRRHRNATLSFSLTDIAAAREIYHVAVIRPHGRKDGGDPRAGMAGALCEAMTGQAAGETAPATPS</sequence>
<accession>A0A2T4HYL8</accession>
<protein>
    <submittedName>
        <fullName evidence="1">Uncharacterized protein</fullName>
    </submittedName>
</protein>
<organism evidence="1 2">
    <name type="scientific">Edaphosphingomonas fennica</name>
    <dbReference type="NCBI Taxonomy" id="114404"/>
    <lineage>
        <taxon>Bacteria</taxon>
        <taxon>Pseudomonadati</taxon>
        <taxon>Pseudomonadota</taxon>
        <taxon>Alphaproteobacteria</taxon>
        <taxon>Sphingomonadales</taxon>
        <taxon>Rhizorhabdaceae</taxon>
        <taxon>Edaphosphingomonas</taxon>
    </lineage>
</organism>
<dbReference type="AlphaFoldDB" id="A0A2T4HYL8"/>
<dbReference type="Proteomes" id="UP000241206">
    <property type="component" value="Unassembled WGS sequence"/>
</dbReference>
<name>A0A2T4HYL8_9SPHN</name>